<dbReference type="PANTHER" id="PTHR32444">
    <property type="entry name" value="BULB-TYPE LECTIN DOMAIN-CONTAINING PROTEIN"/>
    <property type="match status" value="1"/>
</dbReference>
<accession>A0A444Y594</accession>
<dbReference type="InterPro" id="IPR003609">
    <property type="entry name" value="Pan_app"/>
</dbReference>
<keyword evidence="2" id="KW-0723">Serine/threonine-protein kinase</keyword>
<protein>
    <recommendedName>
        <fullName evidence="1">non-specific serine/threonine protein kinase</fullName>
        <ecNumber evidence="1">2.7.11.1</ecNumber>
    </recommendedName>
</protein>
<dbReference type="InterPro" id="IPR011009">
    <property type="entry name" value="Kinase-like_dom_sf"/>
</dbReference>
<proteinExistence type="predicted"/>
<keyword evidence="6" id="KW-0418">Kinase</keyword>
<keyword evidence="5 12" id="KW-0547">Nucleotide-binding</keyword>
<keyword evidence="9" id="KW-0325">Glycoprotein</keyword>
<sequence length="190" mass="21402">MNLVDCRDKCLRNCSCVAYANSDIRGEGSGCALWFGDLNDLRILPDAGQDLYIRVPASELDNLETNAELMDHIKEKQEEDPELLLYDLSVIAFCTDNFSDKNKLGEGGFGSVFKGTLENGQRIAVKRLLTGYGQGIKEFKNEITSIAKLQHRNCIKLQGYCIQNEEKVLIYEYMPNKSLDAFIFGTKSRI</sequence>
<dbReference type="PROSITE" id="PS50948">
    <property type="entry name" value="PAN"/>
    <property type="match status" value="1"/>
</dbReference>
<organism evidence="15 16">
    <name type="scientific">Arachis hypogaea</name>
    <name type="common">Peanut</name>
    <dbReference type="NCBI Taxonomy" id="3818"/>
    <lineage>
        <taxon>Eukaryota</taxon>
        <taxon>Viridiplantae</taxon>
        <taxon>Streptophyta</taxon>
        <taxon>Embryophyta</taxon>
        <taxon>Tracheophyta</taxon>
        <taxon>Spermatophyta</taxon>
        <taxon>Magnoliopsida</taxon>
        <taxon>eudicotyledons</taxon>
        <taxon>Gunneridae</taxon>
        <taxon>Pentapetalae</taxon>
        <taxon>rosids</taxon>
        <taxon>fabids</taxon>
        <taxon>Fabales</taxon>
        <taxon>Fabaceae</taxon>
        <taxon>Papilionoideae</taxon>
        <taxon>50 kb inversion clade</taxon>
        <taxon>dalbergioids sensu lato</taxon>
        <taxon>Dalbergieae</taxon>
        <taxon>Pterocarpus clade</taxon>
        <taxon>Arachis</taxon>
    </lineage>
</organism>
<dbReference type="FunFam" id="3.30.200.20:FF:000195">
    <property type="entry name" value="G-type lectin S-receptor-like serine/threonine-protein kinase"/>
    <property type="match status" value="1"/>
</dbReference>
<reference evidence="15 16" key="1">
    <citation type="submission" date="2019-01" db="EMBL/GenBank/DDBJ databases">
        <title>Sequencing of cultivated peanut Arachis hypogaea provides insights into genome evolution and oil improvement.</title>
        <authorList>
            <person name="Chen X."/>
        </authorList>
    </citation>
    <scope>NUCLEOTIDE SEQUENCE [LARGE SCALE GENOMIC DNA]</scope>
    <source>
        <strain evidence="16">cv. Fuhuasheng</strain>
        <tissue evidence="15">Leaves</tissue>
    </source>
</reference>
<dbReference type="Gene3D" id="3.30.200.20">
    <property type="entry name" value="Phosphorylase Kinase, domain 1"/>
    <property type="match status" value="1"/>
</dbReference>
<dbReference type="CDD" id="cd01098">
    <property type="entry name" value="PAN_AP_plant"/>
    <property type="match status" value="1"/>
</dbReference>
<evidence type="ECO:0000256" key="2">
    <source>
        <dbReference type="ARBA" id="ARBA00022527"/>
    </source>
</evidence>
<dbReference type="EMBL" id="SDMP01000018">
    <property type="protein sequence ID" value="RYQ97036.1"/>
    <property type="molecule type" value="Genomic_DNA"/>
</dbReference>
<gene>
    <name evidence="15" type="ORF">Ahy_B08g093012</name>
</gene>
<evidence type="ECO:0000256" key="1">
    <source>
        <dbReference type="ARBA" id="ARBA00012513"/>
    </source>
</evidence>
<evidence type="ECO:0000256" key="6">
    <source>
        <dbReference type="ARBA" id="ARBA00022777"/>
    </source>
</evidence>
<name>A0A444Y594_ARAHY</name>
<keyword evidence="16" id="KW-1185">Reference proteome</keyword>
<dbReference type="Pfam" id="PF07714">
    <property type="entry name" value="PK_Tyr_Ser-Thr"/>
    <property type="match status" value="1"/>
</dbReference>
<dbReference type="Pfam" id="PF08276">
    <property type="entry name" value="PAN_2"/>
    <property type="match status" value="1"/>
</dbReference>
<dbReference type="PANTHER" id="PTHR32444:SF183">
    <property type="entry name" value="APPLE DOMAIN-CONTAINING PROTEIN"/>
    <property type="match status" value="1"/>
</dbReference>
<keyword evidence="4" id="KW-0732">Signal</keyword>
<comment type="catalytic activity">
    <reaction evidence="11">
        <text>L-seryl-[protein] + ATP = O-phospho-L-seryl-[protein] + ADP + H(+)</text>
        <dbReference type="Rhea" id="RHEA:17989"/>
        <dbReference type="Rhea" id="RHEA-COMP:9863"/>
        <dbReference type="Rhea" id="RHEA-COMP:11604"/>
        <dbReference type="ChEBI" id="CHEBI:15378"/>
        <dbReference type="ChEBI" id="CHEBI:29999"/>
        <dbReference type="ChEBI" id="CHEBI:30616"/>
        <dbReference type="ChEBI" id="CHEBI:83421"/>
        <dbReference type="ChEBI" id="CHEBI:456216"/>
        <dbReference type="EC" id="2.7.11.1"/>
    </reaction>
</comment>
<evidence type="ECO:0000256" key="11">
    <source>
        <dbReference type="ARBA" id="ARBA00048679"/>
    </source>
</evidence>
<feature type="binding site" evidence="12">
    <location>
        <position position="126"/>
    </location>
    <ligand>
        <name>ATP</name>
        <dbReference type="ChEBI" id="CHEBI:30616"/>
    </ligand>
</feature>
<comment type="caution">
    <text evidence="15">The sequence shown here is derived from an EMBL/GenBank/DDBJ whole genome shotgun (WGS) entry which is preliminary data.</text>
</comment>
<evidence type="ECO:0000256" key="5">
    <source>
        <dbReference type="ARBA" id="ARBA00022741"/>
    </source>
</evidence>
<dbReference type="EC" id="2.7.11.1" evidence="1"/>
<evidence type="ECO:0000259" key="14">
    <source>
        <dbReference type="PROSITE" id="PS50948"/>
    </source>
</evidence>
<evidence type="ECO:0000313" key="15">
    <source>
        <dbReference type="EMBL" id="RYQ97036.1"/>
    </source>
</evidence>
<dbReference type="PROSITE" id="PS50011">
    <property type="entry name" value="PROTEIN_KINASE_DOM"/>
    <property type="match status" value="1"/>
</dbReference>
<dbReference type="GO" id="GO:0005524">
    <property type="term" value="F:ATP binding"/>
    <property type="evidence" value="ECO:0007669"/>
    <property type="project" value="UniProtKB-UniRule"/>
</dbReference>
<dbReference type="InterPro" id="IPR017441">
    <property type="entry name" value="Protein_kinase_ATP_BS"/>
</dbReference>
<feature type="domain" description="Protein kinase" evidence="13">
    <location>
        <begin position="98"/>
        <end position="190"/>
    </location>
</feature>
<evidence type="ECO:0000313" key="16">
    <source>
        <dbReference type="Proteomes" id="UP000289738"/>
    </source>
</evidence>
<evidence type="ECO:0000256" key="12">
    <source>
        <dbReference type="PROSITE-ProRule" id="PRU10141"/>
    </source>
</evidence>
<dbReference type="SUPFAM" id="SSF56112">
    <property type="entry name" value="Protein kinase-like (PK-like)"/>
    <property type="match status" value="1"/>
</dbReference>
<evidence type="ECO:0000259" key="13">
    <source>
        <dbReference type="PROSITE" id="PS50011"/>
    </source>
</evidence>
<keyword evidence="7 12" id="KW-0067">ATP-binding</keyword>
<comment type="catalytic activity">
    <reaction evidence="10">
        <text>L-threonyl-[protein] + ATP = O-phospho-L-threonyl-[protein] + ADP + H(+)</text>
        <dbReference type="Rhea" id="RHEA:46608"/>
        <dbReference type="Rhea" id="RHEA-COMP:11060"/>
        <dbReference type="Rhea" id="RHEA-COMP:11605"/>
        <dbReference type="ChEBI" id="CHEBI:15378"/>
        <dbReference type="ChEBI" id="CHEBI:30013"/>
        <dbReference type="ChEBI" id="CHEBI:30616"/>
        <dbReference type="ChEBI" id="CHEBI:61977"/>
        <dbReference type="ChEBI" id="CHEBI:456216"/>
        <dbReference type="EC" id="2.7.11.1"/>
    </reaction>
</comment>
<dbReference type="Proteomes" id="UP000289738">
    <property type="component" value="Chromosome B08"/>
</dbReference>
<evidence type="ECO:0000256" key="10">
    <source>
        <dbReference type="ARBA" id="ARBA00047899"/>
    </source>
</evidence>
<evidence type="ECO:0000256" key="8">
    <source>
        <dbReference type="ARBA" id="ARBA00023157"/>
    </source>
</evidence>
<evidence type="ECO:0000256" key="7">
    <source>
        <dbReference type="ARBA" id="ARBA00022840"/>
    </source>
</evidence>
<keyword evidence="3" id="KW-0808">Transferase</keyword>
<feature type="domain" description="Apple" evidence="14">
    <location>
        <begin position="1"/>
        <end position="56"/>
    </location>
</feature>
<dbReference type="InterPro" id="IPR001245">
    <property type="entry name" value="Ser-Thr/Tyr_kinase_cat_dom"/>
</dbReference>
<dbReference type="PROSITE" id="PS00107">
    <property type="entry name" value="PROTEIN_KINASE_ATP"/>
    <property type="match status" value="1"/>
</dbReference>
<dbReference type="InterPro" id="IPR000719">
    <property type="entry name" value="Prot_kinase_dom"/>
</dbReference>
<evidence type="ECO:0000256" key="3">
    <source>
        <dbReference type="ARBA" id="ARBA00022679"/>
    </source>
</evidence>
<keyword evidence="8" id="KW-1015">Disulfide bond</keyword>
<dbReference type="AlphaFoldDB" id="A0A444Y594"/>
<dbReference type="GO" id="GO:0004674">
    <property type="term" value="F:protein serine/threonine kinase activity"/>
    <property type="evidence" value="ECO:0007669"/>
    <property type="project" value="UniProtKB-KW"/>
</dbReference>
<evidence type="ECO:0000256" key="4">
    <source>
        <dbReference type="ARBA" id="ARBA00022729"/>
    </source>
</evidence>
<evidence type="ECO:0000256" key="9">
    <source>
        <dbReference type="ARBA" id="ARBA00023180"/>
    </source>
</evidence>